<dbReference type="AlphaFoldDB" id="A0A8S0USB5"/>
<dbReference type="InterPro" id="IPR052578">
    <property type="entry name" value="PI_Transfer_CRAL-TRIO"/>
</dbReference>
<evidence type="ECO:0000313" key="4">
    <source>
        <dbReference type="EMBL" id="CAA3023136.1"/>
    </source>
</evidence>
<dbReference type="InterPro" id="IPR001251">
    <property type="entry name" value="CRAL-TRIO_dom"/>
</dbReference>
<keyword evidence="2" id="KW-1133">Transmembrane helix</keyword>
<dbReference type="PROSITE" id="PS50191">
    <property type="entry name" value="CRAL_TRIO"/>
    <property type="match status" value="1"/>
</dbReference>
<dbReference type="GO" id="GO:0008526">
    <property type="term" value="F:phosphatidylinositol transfer activity"/>
    <property type="evidence" value="ECO:0007669"/>
    <property type="project" value="TreeGrafter"/>
</dbReference>
<evidence type="ECO:0000256" key="1">
    <source>
        <dbReference type="SAM" id="MobiDB-lite"/>
    </source>
</evidence>
<dbReference type="Proteomes" id="UP000594638">
    <property type="component" value="Unassembled WGS sequence"/>
</dbReference>
<sequence>MLVFLQNFSRKLYFIKQLFGIATHAHNKYSVTNSNIILFLCRCITTIAFVAFFFCYIMSSMGQNTQAVEGQIKYLVYCMENAIWNLNPGQEQMVWLIDFQGWNMGCLSVKVTRETARVLQDRYPERLGLAILYNPPKVFESFWLLVKPFLEHKTYKKVKFVYSDQPQSLKIMEALFEMDKLESAFGGKSTENFSYQAYAKRMKEEEKKMCDASDASNSDQMSVMSELQQSESSISDVGSNASDEGDSTCNDETISNLDCLDAIEHLQLDCRKENDDKNTVKN</sequence>
<dbReference type="Gene3D" id="3.40.525.10">
    <property type="entry name" value="CRAL-TRIO lipid binding domain"/>
    <property type="match status" value="1"/>
</dbReference>
<dbReference type="PANTHER" id="PTHR45824:SF18">
    <property type="entry name" value="OS01G0264700 PROTEIN"/>
    <property type="match status" value="1"/>
</dbReference>
<feature type="compositionally biased region" description="Polar residues" evidence="1">
    <location>
        <begin position="214"/>
        <end position="250"/>
    </location>
</feature>
<comment type="caution">
    <text evidence="4">The sequence shown here is derived from an EMBL/GenBank/DDBJ whole genome shotgun (WGS) entry which is preliminary data.</text>
</comment>
<proteinExistence type="predicted"/>
<feature type="region of interest" description="Disordered" evidence="1">
    <location>
        <begin position="209"/>
        <end position="250"/>
    </location>
</feature>
<dbReference type="PANTHER" id="PTHR45824">
    <property type="entry name" value="GH16843P"/>
    <property type="match status" value="1"/>
</dbReference>
<dbReference type="OrthoDB" id="75724at2759"/>
<feature type="transmembrane region" description="Helical" evidence="2">
    <location>
        <begin position="36"/>
        <end position="57"/>
    </location>
</feature>
<dbReference type="SUPFAM" id="SSF52087">
    <property type="entry name" value="CRAL/TRIO domain"/>
    <property type="match status" value="1"/>
</dbReference>
<feature type="domain" description="CRAL-TRIO" evidence="3">
    <location>
        <begin position="72"/>
        <end position="193"/>
    </location>
</feature>
<protein>
    <recommendedName>
        <fullName evidence="3">CRAL-TRIO domain-containing protein</fullName>
    </recommendedName>
</protein>
<evidence type="ECO:0000313" key="5">
    <source>
        <dbReference type="Proteomes" id="UP000594638"/>
    </source>
</evidence>
<dbReference type="InterPro" id="IPR036865">
    <property type="entry name" value="CRAL-TRIO_dom_sf"/>
</dbReference>
<keyword evidence="2" id="KW-0812">Transmembrane</keyword>
<dbReference type="Gramene" id="OE9A080344T4">
    <property type="protein sequence ID" value="OE9A080344C4"/>
    <property type="gene ID" value="OE9A080344"/>
</dbReference>
<dbReference type="CDD" id="cd00170">
    <property type="entry name" value="SEC14"/>
    <property type="match status" value="1"/>
</dbReference>
<dbReference type="EMBL" id="CACTIH010009084">
    <property type="protein sequence ID" value="CAA3023136.1"/>
    <property type="molecule type" value="Genomic_DNA"/>
</dbReference>
<evidence type="ECO:0000259" key="3">
    <source>
        <dbReference type="PROSITE" id="PS50191"/>
    </source>
</evidence>
<dbReference type="Pfam" id="PF00650">
    <property type="entry name" value="CRAL_TRIO"/>
    <property type="match status" value="1"/>
</dbReference>
<reference evidence="4 5" key="1">
    <citation type="submission" date="2019-12" db="EMBL/GenBank/DDBJ databases">
        <authorList>
            <person name="Alioto T."/>
            <person name="Alioto T."/>
            <person name="Gomez Garrido J."/>
        </authorList>
    </citation>
    <scope>NUCLEOTIDE SEQUENCE [LARGE SCALE GENOMIC DNA]</scope>
</reference>
<accession>A0A8S0USB5</accession>
<keyword evidence="2" id="KW-0472">Membrane</keyword>
<evidence type="ECO:0000256" key="2">
    <source>
        <dbReference type="SAM" id="Phobius"/>
    </source>
</evidence>
<keyword evidence="5" id="KW-1185">Reference proteome</keyword>
<organism evidence="4 5">
    <name type="scientific">Olea europaea subsp. europaea</name>
    <dbReference type="NCBI Taxonomy" id="158383"/>
    <lineage>
        <taxon>Eukaryota</taxon>
        <taxon>Viridiplantae</taxon>
        <taxon>Streptophyta</taxon>
        <taxon>Embryophyta</taxon>
        <taxon>Tracheophyta</taxon>
        <taxon>Spermatophyta</taxon>
        <taxon>Magnoliopsida</taxon>
        <taxon>eudicotyledons</taxon>
        <taxon>Gunneridae</taxon>
        <taxon>Pentapetalae</taxon>
        <taxon>asterids</taxon>
        <taxon>lamiids</taxon>
        <taxon>Lamiales</taxon>
        <taxon>Oleaceae</taxon>
        <taxon>Oleeae</taxon>
        <taxon>Olea</taxon>
    </lineage>
</organism>
<dbReference type="SMART" id="SM00516">
    <property type="entry name" value="SEC14"/>
    <property type="match status" value="1"/>
</dbReference>
<gene>
    <name evidence="4" type="ORF">OLEA9_A080344</name>
</gene>
<name>A0A8S0USB5_OLEEU</name>